<dbReference type="Gramene" id="C.cajan_32060.t">
    <property type="protein sequence ID" value="C.cajan_32060.t"/>
    <property type="gene ID" value="C.cajan_32060"/>
</dbReference>
<dbReference type="AlphaFoldDB" id="A0A151RI41"/>
<comment type="subcellular location">
    <subcellularLocation>
        <location evidence="1">Nucleus</location>
    </subcellularLocation>
</comment>
<evidence type="ECO:0000256" key="1">
    <source>
        <dbReference type="ARBA" id="ARBA00004123"/>
    </source>
</evidence>
<keyword evidence="2" id="KW-0805">Transcription regulation</keyword>
<sequence length="80" mass="9277">MATVSKLKRHRSHSEPTLCTLHDNTSPGYGWLLPAWVAEERHMESGRVYRYYYDPQGNQYKSQSEVFAAWENAGMIVIDD</sequence>
<dbReference type="EMBL" id="KQ483726">
    <property type="protein sequence ID" value="KYP42229.1"/>
    <property type="molecule type" value="Genomic_DNA"/>
</dbReference>
<dbReference type="GO" id="GO:0003677">
    <property type="term" value="F:DNA binding"/>
    <property type="evidence" value="ECO:0007669"/>
    <property type="project" value="UniProtKB-KW"/>
</dbReference>
<keyword evidence="5" id="KW-0539">Nucleus</keyword>
<keyword evidence="7" id="KW-1185">Reference proteome</keyword>
<accession>A0A151RI41</accession>
<dbReference type="InterPro" id="IPR016177">
    <property type="entry name" value="DNA-bd_dom_sf"/>
</dbReference>
<dbReference type="GO" id="GO:0005634">
    <property type="term" value="C:nucleus"/>
    <property type="evidence" value="ECO:0007669"/>
    <property type="project" value="UniProtKB-SubCell"/>
</dbReference>
<evidence type="ECO:0000313" key="7">
    <source>
        <dbReference type="Proteomes" id="UP000075243"/>
    </source>
</evidence>
<protein>
    <recommendedName>
        <fullName evidence="8">MBD domain-containing protein</fullName>
    </recommendedName>
</protein>
<dbReference type="OMA" id="WENAGMI"/>
<dbReference type="SUPFAM" id="SSF54171">
    <property type="entry name" value="DNA-binding domain"/>
    <property type="match status" value="1"/>
</dbReference>
<evidence type="ECO:0000313" key="6">
    <source>
        <dbReference type="EMBL" id="KYP42229.1"/>
    </source>
</evidence>
<gene>
    <name evidence="6" type="ORF">KK1_036369</name>
</gene>
<evidence type="ECO:0000256" key="2">
    <source>
        <dbReference type="ARBA" id="ARBA00023015"/>
    </source>
</evidence>
<evidence type="ECO:0000256" key="5">
    <source>
        <dbReference type="ARBA" id="ARBA00023242"/>
    </source>
</evidence>
<keyword evidence="3" id="KW-0238">DNA-binding</keyword>
<evidence type="ECO:0008006" key="8">
    <source>
        <dbReference type="Google" id="ProtNLM"/>
    </source>
</evidence>
<organism evidence="6 7">
    <name type="scientific">Cajanus cajan</name>
    <name type="common">Pigeon pea</name>
    <name type="synonym">Cajanus indicus</name>
    <dbReference type="NCBI Taxonomy" id="3821"/>
    <lineage>
        <taxon>Eukaryota</taxon>
        <taxon>Viridiplantae</taxon>
        <taxon>Streptophyta</taxon>
        <taxon>Embryophyta</taxon>
        <taxon>Tracheophyta</taxon>
        <taxon>Spermatophyta</taxon>
        <taxon>Magnoliopsida</taxon>
        <taxon>eudicotyledons</taxon>
        <taxon>Gunneridae</taxon>
        <taxon>Pentapetalae</taxon>
        <taxon>rosids</taxon>
        <taxon>fabids</taxon>
        <taxon>Fabales</taxon>
        <taxon>Fabaceae</taxon>
        <taxon>Papilionoideae</taxon>
        <taxon>50 kb inversion clade</taxon>
        <taxon>NPAAA clade</taxon>
        <taxon>indigoferoid/millettioid clade</taxon>
        <taxon>Phaseoleae</taxon>
        <taxon>Cajanus</taxon>
    </lineage>
</organism>
<evidence type="ECO:0000256" key="3">
    <source>
        <dbReference type="ARBA" id="ARBA00023125"/>
    </source>
</evidence>
<evidence type="ECO:0000256" key="4">
    <source>
        <dbReference type="ARBA" id="ARBA00023163"/>
    </source>
</evidence>
<dbReference type="Proteomes" id="UP000075243">
    <property type="component" value="Unassembled WGS sequence"/>
</dbReference>
<reference evidence="6" key="1">
    <citation type="journal article" date="2012" name="Nat. Biotechnol.">
        <title>Draft genome sequence of pigeonpea (Cajanus cajan), an orphan legume crop of resource-poor farmers.</title>
        <authorList>
            <person name="Varshney R.K."/>
            <person name="Chen W."/>
            <person name="Li Y."/>
            <person name="Bharti A.K."/>
            <person name="Saxena R.K."/>
            <person name="Schlueter J.A."/>
            <person name="Donoghue M.T."/>
            <person name="Azam S."/>
            <person name="Fan G."/>
            <person name="Whaley A.M."/>
            <person name="Farmer A.D."/>
            <person name="Sheridan J."/>
            <person name="Iwata A."/>
            <person name="Tuteja R."/>
            <person name="Penmetsa R.V."/>
            <person name="Wu W."/>
            <person name="Upadhyaya H.D."/>
            <person name="Yang S.P."/>
            <person name="Shah T."/>
            <person name="Saxena K.B."/>
            <person name="Michael T."/>
            <person name="McCombie W.R."/>
            <person name="Yang B."/>
            <person name="Zhang G."/>
            <person name="Yang H."/>
            <person name="Wang J."/>
            <person name="Spillane C."/>
            <person name="Cook D.R."/>
            <person name="May G.D."/>
            <person name="Xu X."/>
            <person name="Jackson S.A."/>
        </authorList>
    </citation>
    <scope>NUCLEOTIDE SEQUENCE [LARGE SCALE GENOMIC DNA]</scope>
</reference>
<proteinExistence type="predicted"/>
<name>A0A151RI41_CAJCA</name>
<keyword evidence="4" id="KW-0804">Transcription</keyword>